<dbReference type="PANTHER" id="PTHR12709:SF5">
    <property type="entry name" value="DNA-DIRECTED RNA POLYMERASE I SUBUNIT RPA43"/>
    <property type="match status" value="1"/>
</dbReference>
<evidence type="ECO:0000256" key="4">
    <source>
        <dbReference type="ARBA" id="ARBA00023242"/>
    </source>
</evidence>
<evidence type="ECO:0000256" key="2">
    <source>
        <dbReference type="ARBA" id="ARBA00022478"/>
    </source>
</evidence>
<evidence type="ECO:0000313" key="8">
    <source>
        <dbReference type="Proteomes" id="UP001143981"/>
    </source>
</evidence>
<feature type="compositionally biased region" description="Basic and acidic residues" evidence="5">
    <location>
        <begin position="1"/>
        <end position="17"/>
    </location>
</feature>
<keyword evidence="8" id="KW-1185">Reference proteome</keyword>
<evidence type="ECO:0000256" key="3">
    <source>
        <dbReference type="ARBA" id="ARBA00023163"/>
    </source>
</evidence>
<keyword evidence="2" id="KW-0240">DNA-directed RNA polymerase</keyword>
<feature type="compositionally biased region" description="Low complexity" evidence="5">
    <location>
        <begin position="195"/>
        <end position="207"/>
    </location>
</feature>
<dbReference type="InterPro" id="IPR036898">
    <property type="entry name" value="RNA_pol_Rpb7-like_N_sf"/>
</dbReference>
<dbReference type="Proteomes" id="UP001143981">
    <property type="component" value="Unassembled WGS sequence"/>
</dbReference>
<keyword evidence="3" id="KW-0804">Transcription</keyword>
<dbReference type="AlphaFoldDB" id="A0A9W7YIB0"/>
<name>A0A9W7YIB0_9FUNG</name>
<dbReference type="GO" id="GO:0006352">
    <property type="term" value="P:DNA-templated transcription initiation"/>
    <property type="evidence" value="ECO:0007669"/>
    <property type="project" value="InterPro"/>
</dbReference>
<dbReference type="GO" id="GO:0005736">
    <property type="term" value="C:RNA polymerase I complex"/>
    <property type="evidence" value="ECO:0007669"/>
    <property type="project" value="TreeGrafter"/>
</dbReference>
<dbReference type="GO" id="GO:0006362">
    <property type="term" value="P:transcription elongation by RNA polymerase I"/>
    <property type="evidence" value="ECO:0007669"/>
    <property type="project" value="TreeGrafter"/>
</dbReference>
<dbReference type="Gene3D" id="2.40.50.1060">
    <property type="match status" value="1"/>
</dbReference>
<comment type="subcellular location">
    <subcellularLocation>
        <location evidence="1">Nucleus</location>
    </subcellularLocation>
</comment>
<protein>
    <recommendedName>
        <fullName evidence="6">RPA43 OB domain-containing protein</fullName>
    </recommendedName>
</protein>
<sequence>MGEKRKSQQGDASEKKTKAGKHRKSGKGAGRAEETRVPIPYPAPVAGSSFSECTARLTVTLAPAHSRDHWVGIHETLNSMLLHFVPQIRGVVLAYSKIKVLSDAALLYADSPYGQLEISARLLLWRPVSGMALRGAINVQSPDHIGLLLWDTFNASIPASFIPKSKYEWRPFSDEEVAARAQVDSRPAADEQSGDEAGAGAAADAGAHGPKFSSGEWVLKGTSQCVGTNGSLEFVVADVIRADNVLSVTGALR</sequence>
<comment type="caution">
    <text evidence="7">The sequence shown here is derived from an EMBL/GenBank/DDBJ whole genome shotgun (WGS) entry which is preliminary data.</text>
</comment>
<organism evidence="7 8">
    <name type="scientific">Coemansia biformis</name>
    <dbReference type="NCBI Taxonomy" id="1286918"/>
    <lineage>
        <taxon>Eukaryota</taxon>
        <taxon>Fungi</taxon>
        <taxon>Fungi incertae sedis</taxon>
        <taxon>Zoopagomycota</taxon>
        <taxon>Kickxellomycotina</taxon>
        <taxon>Kickxellomycetes</taxon>
        <taxon>Kickxellales</taxon>
        <taxon>Kickxellaceae</taxon>
        <taxon>Coemansia</taxon>
    </lineage>
</organism>
<dbReference type="EMBL" id="JANBOI010000019">
    <property type="protein sequence ID" value="KAJ1735597.1"/>
    <property type="molecule type" value="Genomic_DNA"/>
</dbReference>
<dbReference type="PANTHER" id="PTHR12709">
    <property type="entry name" value="DNA-DIRECTED RNA POLYMERASE II, III"/>
    <property type="match status" value="1"/>
</dbReference>
<gene>
    <name evidence="7" type="ORF">LPJ61_000474</name>
</gene>
<evidence type="ECO:0000259" key="6">
    <source>
        <dbReference type="Pfam" id="PF17875"/>
    </source>
</evidence>
<keyword evidence="4" id="KW-0539">Nucleus</keyword>
<feature type="domain" description="RPA43 OB" evidence="6">
    <location>
        <begin position="127"/>
        <end position="252"/>
    </location>
</feature>
<dbReference type="InterPro" id="IPR045113">
    <property type="entry name" value="Rpb7-like"/>
</dbReference>
<reference evidence="7" key="1">
    <citation type="submission" date="2022-07" db="EMBL/GenBank/DDBJ databases">
        <title>Phylogenomic reconstructions and comparative analyses of Kickxellomycotina fungi.</title>
        <authorList>
            <person name="Reynolds N.K."/>
            <person name="Stajich J.E."/>
            <person name="Barry K."/>
            <person name="Grigoriev I.V."/>
            <person name="Crous P."/>
            <person name="Smith M.E."/>
        </authorList>
    </citation>
    <scope>NUCLEOTIDE SEQUENCE</scope>
    <source>
        <strain evidence="7">BCRC 34381</strain>
    </source>
</reference>
<feature type="region of interest" description="Disordered" evidence="5">
    <location>
        <begin position="1"/>
        <end position="40"/>
    </location>
</feature>
<evidence type="ECO:0000256" key="1">
    <source>
        <dbReference type="ARBA" id="ARBA00004123"/>
    </source>
</evidence>
<evidence type="ECO:0000313" key="7">
    <source>
        <dbReference type="EMBL" id="KAJ1735597.1"/>
    </source>
</evidence>
<accession>A0A9W7YIB0</accession>
<proteinExistence type="predicted"/>
<dbReference type="InterPro" id="IPR041178">
    <property type="entry name" value="RPA43_OB"/>
</dbReference>
<dbReference type="OrthoDB" id="10250504at2759"/>
<evidence type="ECO:0000256" key="5">
    <source>
        <dbReference type="SAM" id="MobiDB-lite"/>
    </source>
</evidence>
<dbReference type="Gene3D" id="3.30.1490.120">
    <property type="entry name" value="RNA polymerase Rpb7-like, N-terminal domain"/>
    <property type="match status" value="1"/>
</dbReference>
<dbReference type="Pfam" id="PF17875">
    <property type="entry name" value="RPA43_OB"/>
    <property type="match status" value="1"/>
</dbReference>
<feature type="region of interest" description="Disordered" evidence="5">
    <location>
        <begin position="180"/>
        <end position="208"/>
    </location>
</feature>